<proteinExistence type="predicted"/>
<feature type="region of interest" description="Disordered" evidence="1">
    <location>
        <begin position="1"/>
        <end position="62"/>
    </location>
</feature>
<evidence type="ECO:0000313" key="3">
    <source>
        <dbReference type="Proteomes" id="UP001597115"/>
    </source>
</evidence>
<name>A0ABW4I732_9SPHN</name>
<sequence length="62" mass="6211">MVAGMDQNRTPDHEEDEALNAVGAGGQSTDLNVAEPVTGNPAGGPHDLGAKAARKQDATGQA</sequence>
<accession>A0ABW4I732</accession>
<comment type="caution">
    <text evidence="2">The sequence shown here is derived from an EMBL/GenBank/DDBJ whole genome shotgun (WGS) entry which is preliminary data.</text>
</comment>
<reference evidence="3" key="1">
    <citation type="journal article" date="2019" name="Int. J. Syst. Evol. Microbiol.">
        <title>The Global Catalogue of Microorganisms (GCM) 10K type strain sequencing project: providing services to taxonomists for standard genome sequencing and annotation.</title>
        <authorList>
            <consortium name="The Broad Institute Genomics Platform"/>
            <consortium name="The Broad Institute Genome Sequencing Center for Infectious Disease"/>
            <person name="Wu L."/>
            <person name="Ma J."/>
        </authorList>
    </citation>
    <scope>NUCLEOTIDE SEQUENCE [LARGE SCALE GENOMIC DNA]</scope>
    <source>
        <strain evidence="3">CGMCC 1.16275</strain>
    </source>
</reference>
<evidence type="ECO:0000256" key="1">
    <source>
        <dbReference type="SAM" id="MobiDB-lite"/>
    </source>
</evidence>
<dbReference type="Proteomes" id="UP001597115">
    <property type="component" value="Unassembled WGS sequence"/>
</dbReference>
<keyword evidence="3" id="KW-1185">Reference proteome</keyword>
<organism evidence="2 3">
    <name type="scientific">Sphingomonas tabacisoli</name>
    <dbReference type="NCBI Taxonomy" id="2249466"/>
    <lineage>
        <taxon>Bacteria</taxon>
        <taxon>Pseudomonadati</taxon>
        <taxon>Pseudomonadota</taxon>
        <taxon>Alphaproteobacteria</taxon>
        <taxon>Sphingomonadales</taxon>
        <taxon>Sphingomonadaceae</taxon>
        <taxon>Sphingomonas</taxon>
    </lineage>
</organism>
<gene>
    <name evidence="2" type="ORF">ACFSCW_12405</name>
</gene>
<dbReference type="RefSeq" id="WP_380889646.1">
    <property type="nucleotide sequence ID" value="NZ_JBHUDY010000001.1"/>
</dbReference>
<evidence type="ECO:0000313" key="2">
    <source>
        <dbReference type="EMBL" id="MFD1612604.1"/>
    </source>
</evidence>
<dbReference type="EMBL" id="JBHUDY010000001">
    <property type="protein sequence ID" value="MFD1612604.1"/>
    <property type="molecule type" value="Genomic_DNA"/>
</dbReference>
<protein>
    <submittedName>
        <fullName evidence="2">Uncharacterized protein</fullName>
    </submittedName>
</protein>